<feature type="transmembrane region" description="Helical" evidence="1">
    <location>
        <begin position="12"/>
        <end position="32"/>
    </location>
</feature>
<sequence length="62" mass="6775">MPIRLANETASIQEAVISLVILLGTTFLLTVISAKMYKSNVLVYNDKGVVATLKQSFTLMKS</sequence>
<protein>
    <submittedName>
        <fullName evidence="2">Permease component of an ABC superfamily transporter</fullName>
    </submittedName>
</protein>
<evidence type="ECO:0000313" key="3">
    <source>
        <dbReference type="Proteomes" id="UP000029380"/>
    </source>
</evidence>
<evidence type="ECO:0000313" key="2">
    <source>
        <dbReference type="EMBL" id="KFN90673.1"/>
    </source>
</evidence>
<accession>A0A091CCP1</accession>
<keyword evidence="1" id="KW-0472">Membrane</keyword>
<proteinExistence type="predicted"/>
<organism evidence="2 3">
    <name type="scientific">Tetragenococcus muriaticus PMC-11-5</name>
    <dbReference type="NCBI Taxonomy" id="1302649"/>
    <lineage>
        <taxon>Bacteria</taxon>
        <taxon>Bacillati</taxon>
        <taxon>Bacillota</taxon>
        <taxon>Bacilli</taxon>
        <taxon>Lactobacillales</taxon>
        <taxon>Enterococcaceae</taxon>
        <taxon>Tetragenococcus</taxon>
    </lineage>
</organism>
<dbReference type="Proteomes" id="UP000029380">
    <property type="component" value="Unassembled WGS sequence"/>
</dbReference>
<name>A0A091CCP1_9ENTE</name>
<reference evidence="2 3" key="1">
    <citation type="submission" date="2014-08" db="EMBL/GenBank/DDBJ databases">
        <title>Genome sequence of Tetragenococcus muriaticus.</title>
        <authorList>
            <person name="Chuea-nongthon C."/>
            <person name="Rodtong S."/>
            <person name="Yongsawatdigul J."/>
            <person name="Steele J.L."/>
            <person name="Liu X.-y."/>
            <person name="Speers J."/>
            <person name="Glasner J.D."/>
            <person name="Neeno-Eckwall E.C."/>
        </authorList>
    </citation>
    <scope>NUCLEOTIDE SEQUENCE [LARGE SCALE GENOMIC DNA]</scope>
    <source>
        <strain evidence="2 3">PMC-11-5</strain>
    </source>
</reference>
<gene>
    <name evidence="2" type="ORF">TMUPMC115_1792</name>
</gene>
<keyword evidence="1" id="KW-0812">Transmembrane</keyword>
<comment type="caution">
    <text evidence="2">The sequence shown here is derived from an EMBL/GenBank/DDBJ whole genome shotgun (WGS) entry which is preliminary data.</text>
</comment>
<dbReference type="PATRIC" id="fig|1302649.3.peg.1793"/>
<keyword evidence="1" id="KW-1133">Transmembrane helix</keyword>
<evidence type="ECO:0000256" key="1">
    <source>
        <dbReference type="SAM" id="Phobius"/>
    </source>
</evidence>
<dbReference type="AlphaFoldDB" id="A0A091CCP1"/>
<dbReference type="EMBL" id="JPVU01000191">
    <property type="protein sequence ID" value="KFN90673.1"/>
    <property type="molecule type" value="Genomic_DNA"/>
</dbReference>